<feature type="transmembrane region" description="Helical" evidence="10">
    <location>
        <begin position="400"/>
        <end position="418"/>
    </location>
</feature>
<comment type="function">
    <text evidence="10">Phospholipid scramblase involved in autophagy. Cycles between the preautophagosomal structure/phagophore assembly site (PAS) and the cytoplasmic vesicle pool and supplies membrane for the growing autophagosome. Lipid scramblase activity plays a key role in preautophagosomal structure/phagophore assembly by distributing the phospholipids that arrive through ATG2 from the cytoplasmic to the luminal leaflet of the bilayer, thereby driving autophagosomal membrane expansion.</text>
</comment>
<dbReference type="OrthoDB" id="2020634at2759"/>
<accession>A0A8B7XIR3</accession>
<feature type="transmembrane region" description="Helical" evidence="10">
    <location>
        <begin position="60"/>
        <end position="85"/>
    </location>
</feature>
<dbReference type="GO" id="GO:0034045">
    <property type="term" value="C:phagophore assembly site membrane"/>
    <property type="evidence" value="ECO:0007669"/>
    <property type="project" value="UniProtKB-SubCell"/>
</dbReference>
<feature type="transmembrane region" description="Helical" evidence="10">
    <location>
        <begin position="283"/>
        <end position="307"/>
    </location>
</feature>
<keyword evidence="8 10" id="KW-0445">Lipid transport</keyword>
<dbReference type="GO" id="GO:0000422">
    <property type="term" value="P:autophagy of mitochondrion"/>
    <property type="evidence" value="ECO:0007669"/>
    <property type="project" value="TreeGrafter"/>
</dbReference>
<dbReference type="GO" id="GO:0006869">
    <property type="term" value="P:lipid transport"/>
    <property type="evidence" value="ECO:0007669"/>
    <property type="project" value="UniProtKB-KW"/>
</dbReference>
<keyword evidence="5 10" id="KW-0812">Transmembrane</keyword>
<evidence type="ECO:0000256" key="9">
    <source>
        <dbReference type="ARBA" id="ARBA00023136"/>
    </source>
</evidence>
<dbReference type="GO" id="GO:0034497">
    <property type="term" value="P:protein localization to phagophore assembly site"/>
    <property type="evidence" value="ECO:0007669"/>
    <property type="project" value="TreeGrafter"/>
</dbReference>
<organism evidence="12 13">
    <name type="scientific">Acanthaster planci</name>
    <name type="common">Crown-of-thorns starfish</name>
    <dbReference type="NCBI Taxonomy" id="133434"/>
    <lineage>
        <taxon>Eukaryota</taxon>
        <taxon>Metazoa</taxon>
        <taxon>Echinodermata</taxon>
        <taxon>Eleutherozoa</taxon>
        <taxon>Asterozoa</taxon>
        <taxon>Asteroidea</taxon>
        <taxon>Valvatacea</taxon>
        <taxon>Valvatida</taxon>
        <taxon>Acanthasteridae</taxon>
        <taxon>Acanthaster</taxon>
    </lineage>
</organism>
<dbReference type="GO" id="GO:0061709">
    <property type="term" value="P:reticulophagy"/>
    <property type="evidence" value="ECO:0007669"/>
    <property type="project" value="TreeGrafter"/>
</dbReference>
<evidence type="ECO:0000256" key="11">
    <source>
        <dbReference type="SAM" id="MobiDB-lite"/>
    </source>
</evidence>
<evidence type="ECO:0000313" key="12">
    <source>
        <dbReference type="Proteomes" id="UP000694845"/>
    </source>
</evidence>
<evidence type="ECO:0000256" key="10">
    <source>
        <dbReference type="RuleBase" id="RU364027"/>
    </source>
</evidence>
<gene>
    <name evidence="13" type="primary">LOC110973475</name>
</gene>
<feature type="transmembrane region" description="Helical" evidence="10">
    <location>
        <begin position="365"/>
        <end position="388"/>
    </location>
</feature>
<evidence type="ECO:0000256" key="1">
    <source>
        <dbReference type="ARBA" id="ARBA00004511"/>
    </source>
</evidence>
<comment type="subcellular location">
    <subcellularLocation>
        <location evidence="1 10">Preautophagosomal structure membrane</location>
        <topology evidence="1 10">Multi-pass membrane protein</topology>
    </subcellularLocation>
</comment>
<keyword evidence="4 10" id="KW-0813">Transport</keyword>
<name>A0A8B7XIR3_ACAPL</name>
<evidence type="ECO:0000256" key="2">
    <source>
        <dbReference type="ARBA" id="ARBA00006185"/>
    </source>
</evidence>
<feature type="region of interest" description="Disordered" evidence="11">
    <location>
        <begin position="730"/>
        <end position="787"/>
    </location>
</feature>
<dbReference type="CTD" id="79065"/>
<evidence type="ECO:0000256" key="5">
    <source>
        <dbReference type="ARBA" id="ARBA00022692"/>
    </source>
</evidence>
<dbReference type="KEGG" id="aplc:110973475"/>
<feature type="compositionally biased region" description="Polar residues" evidence="11">
    <location>
        <begin position="731"/>
        <end position="740"/>
    </location>
</feature>
<keyword evidence="7 10" id="KW-0072">Autophagy</keyword>
<evidence type="ECO:0000256" key="8">
    <source>
        <dbReference type="ARBA" id="ARBA00023055"/>
    </source>
</evidence>
<evidence type="ECO:0000256" key="3">
    <source>
        <dbReference type="ARBA" id="ARBA00018074"/>
    </source>
</evidence>
<keyword evidence="9 10" id="KW-0472">Membrane</keyword>
<dbReference type="PANTHER" id="PTHR13038:SF10">
    <property type="entry name" value="AUTOPHAGY-RELATED PROTEIN 9"/>
    <property type="match status" value="1"/>
</dbReference>
<protein>
    <recommendedName>
        <fullName evidence="3 10">Autophagy-related protein 9</fullName>
    </recommendedName>
</protein>
<comment type="similarity">
    <text evidence="2 10">Belongs to the ATG9 family.</text>
</comment>
<evidence type="ECO:0000256" key="4">
    <source>
        <dbReference type="ARBA" id="ARBA00022448"/>
    </source>
</evidence>
<dbReference type="PANTHER" id="PTHR13038">
    <property type="entry name" value="APG9 AUTOPHAGY 9"/>
    <property type="match status" value="1"/>
</dbReference>
<keyword evidence="6 10" id="KW-1133">Transmembrane helix</keyword>
<dbReference type="InterPro" id="IPR007241">
    <property type="entry name" value="Autophagy-rel_prot_9"/>
</dbReference>
<dbReference type="GO" id="GO:0034727">
    <property type="term" value="P:piecemeal microautophagy of the nucleus"/>
    <property type="evidence" value="ECO:0007669"/>
    <property type="project" value="TreeGrafter"/>
</dbReference>
<evidence type="ECO:0000313" key="13">
    <source>
        <dbReference type="RefSeq" id="XP_022080012.1"/>
    </source>
</evidence>
<dbReference type="AlphaFoldDB" id="A0A8B7XIR3"/>
<evidence type="ECO:0000256" key="6">
    <source>
        <dbReference type="ARBA" id="ARBA00022989"/>
    </source>
</evidence>
<dbReference type="Proteomes" id="UP000694845">
    <property type="component" value="Unplaced"/>
</dbReference>
<dbReference type="Pfam" id="PF04109">
    <property type="entry name" value="ATG9"/>
    <property type="match status" value="1"/>
</dbReference>
<dbReference type="GeneID" id="110973475"/>
<dbReference type="RefSeq" id="XP_022080012.1">
    <property type="nucleotide sequence ID" value="XM_022224320.1"/>
</dbReference>
<feature type="transmembrane region" description="Helical" evidence="10">
    <location>
        <begin position="123"/>
        <end position="141"/>
    </location>
</feature>
<sequence length="813" mass="92589">MDGLQTEYQRLESTDDADHDERNVMLHVTDDSGKAARWNHIENLDEFFTRIYHYHQKHGYLCMMMAQVFELVQFVFIVLFSMFLLRCVDYNILFGDTKPEGVTKVALTDAFIPLNQCSKDPPAVLVICIIIAGIFWVHRLIRFVYNALHYWEIRAFYRIALKITSNDLLNVTWHDVLKRVQEVQKEQRMCIHKAELTELDIYHRILRFKNYSIAMVNKSLVPLQLRVPFLGELVILTNGLKYNLEMILFWGPWAPFQNYWHLKEEYKRAAKREELARQLSKHILWIALANFVLCPFILLWQILYSFFNYVDLIKRDPSTLGTRRWSLYSRLYLRHFNELDHEFQARLNRGYRPAKKYMNSFNSNILAIICQNIAFFAGAILAVLVILVVYDEDVLTVEHVLTTTTLLGVLITICRTFIPDENLIFCPETLMQSILAQIHYIPDSWKGRAHTYKVRDEFSQLFQYKATYFLEELLSPLLTPLMLFRLRGKVLDIVDFYRNFSVDVVGVGDVCSFAQMNIRTHGNPKWMTEGKSEATQYQQAEDGKTELSLMHFTMTNPKWKPPQESKVFINALKEQAQKDVHLLNTVEAENTALATSLRSLSSLEGGYSSILGSLAIQQGMTSLPPTIMPPLGTPRGIESMMAQGSVTANTTKIRGAVSSTEGPLQGESTGLLGSVTGSGPLQTSLGPLSEENVPMSMVTTVLSPQCVDSTNDMNFSALYMHQLHDRRVALTDSQAPSHSSPADGGDDEDEAARRHWGLEADCQLVDRPPASTPGPRSPLREEEVFHSLPGLTTLATLDEGNLVDSGRPNDVNI</sequence>
<reference evidence="13" key="1">
    <citation type="submission" date="2025-08" db="UniProtKB">
        <authorList>
            <consortium name="RefSeq"/>
        </authorList>
    </citation>
    <scope>IDENTIFICATION</scope>
</reference>
<dbReference type="GO" id="GO:0005776">
    <property type="term" value="C:autophagosome"/>
    <property type="evidence" value="ECO:0007669"/>
    <property type="project" value="TreeGrafter"/>
</dbReference>
<keyword evidence="12" id="KW-1185">Reference proteome</keyword>
<proteinExistence type="inferred from homology"/>
<dbReference type="OMA" id="IPTGECV"/>
<evidence type="ECO:0000256" key="7">
    <source>
        <dbReference type="ARBA" id="ARBA00023006"/>
    </source>
</evidence>